<evidence type="ECO:0000256" key="1">
    <source>
        <dbReference type="SAM" id="Phobius"/>
    </source>
</evidence>
<name>A0ABU9X6U5_9GAMM</name>
<protein>
    <submittedName>
        <fullName evidence="2">Uncharacterized protein</fullName>
    </submittedName>
</protein>
<keyword evidence="1" id="KW-0472">Membrane</keyword>
<proteinExistence type="predicted"/>
<dbReference type="Proteomes" id="UP001461960">
    <property type="component" value="Unassembled WGS sequence"/>
</dbReference>
<accession>A0ABU9X6U5</accession>
<feature type="transmembrane region" description="Helical" evidence="1">
    <location>
        <begin position="20"/>
        <end position="36"/>
    </location>
</feature>
<gene>
    <name evidence="2" type="ORF">AAIR29_05715</name>
</gene>
<keyword evidence="1" id="KW-1133">Transmembrane helix</keyword>
<organism evidence="2 3">
    <name type="scientific">Psychrobacter saeujeotis</name>
    <dbReference type="NCBI Taxonomy" id="3143436"/>
    <lineage>
        <taxon>Bacteria</taxon>
        <taxon>Pseudomonadati</taxon>
        <taxon>Pseudomonadota</taxon>
        <taxon>Gammaproteobacteria</taxon>
        <taxon>Moraxellales</taxon>
        <taxon>Moraxellaceae</taxon>
        <taxon>Psychrobacter</taxon>
    </lineage>
</organism>
<dbReference type="RefSeq" id="WP_299220173.1">
    <property type="nucleotide sequence ID" value="NZ_JBDGHN010000002.1"/>
</dbReference>
<sequence length="178" mass="20106">MKCFRSIISNAYRTQSNMSYLALIVVIVSIVLFSYSCSPKLSVDSQANTATNTQKQLEAANIEDNITNSYARLAAQRADVCPKLLQKDMNSNDIERVAEVMVNDYCDYFLYLNTGQRLDVNVDNRQIEALLIVPTLHNFANGEYKVTSYDKHVIRLAYNGATYKPKHLSYDVAITVTD</sequence>
<keyword evidence="3" id="KW-1185">Reference proteome</keyword>
<evidence type="ECO:0000313" key="3">
    <source>
        <dbReference type="Proteomes" id="UP001461960"/>
    </source>
</evidence>
<reference evidence="2 3" key="1">
    <citation type="submission" date="2024-05" db="EMBL/GenBank/DDBJ databases">
        <authorList>
            <person name="Kim H.-Y."/>
            <person name="Kim E."/>
            <person name="Cai Y."/>
            <person name="Yang S.-M."/>
            <person name="Lee W."/>
        </authorList>
    </citation>
    <scope>NUCLEOTIDE SEQUENCE [LARGE SCALE GENOMIC DNA]</scope>
    <source>
        <strain evidence="2 3">FBL11</strain>
    </source>
</reference>
<comment type="caution">
    <text evidence="2">The sequence shown here is derived from an EMBL/GenBank/DDBJ whole genome shotgun (WGS) entry which is preliminary data.</text>
</comment>
<evidence type="ECO:0000313" key="2">
    <source>
        <dbReference type="EMBL" id="MEN2751129.1"/>
    </source>
</evidence>
<dbReference type="EMBL" id="JBDGHN010000002">
    <property type="protein sequence ID" value="MEN2751129.1"/>
    <property type="molecule type" value="Genomic_DNA"/>
</dbReference>
<keyword evidence="1" id="KW-0812">Transmembrane</keyword>